<feature type="compositionally biased region" description="Basic and acidic residues" evidence="1">
    <location>
        <begin position="21"/>
        <end position="48"/>
    </location>
</feature>
<gene>
    <name evidence="2" type="ORF">ENUP19_0223G0001</name>
</gene>
<evidence type="ECO:0000256" key="1">
    <source>
        <dbReference type="SAM" id="MobiDB-lite"/>
    </source>
</evidence>
<evidence type="ECO:0008006" key="4">
    <source>
        <dbReference type="Google" id="ProtNLM"/>
    </source>
</evidence>
<feature type="region of interest" description="Disordered" evidence="1">
    <location>
        <begin position="1"/>
        <end position="48"/>
    </location>
</feature>
<evidence type="ECO:0000313" key="2">
    <source>
        <dbReference type="EMBL" id="GAB1224848.1"/>
    </source>
</evidence>
<organism evidence="2 3">
    <name type="scientific">Entamoeba nuttalli</name>
    <dbReference type="NCBI Taxonomy" id="412467"/>
    <lineage>
        <taxon>Eukaryota</taxon>
        <taxon>Amoebozoa</taxon>
        <taxon>Evosea</taxon>
        <taxon>Archamoebae</taxon>
        <taxon>Mastigamoebida</taxon>
        <taxon>Entamoebidae</taxon>
        <taxon>Entamoeba</taxon>
    </lineage>
</organism>
<comment type="caution">
    <text evidence="2">The sequence shown here is derived from an EMBL/GenBank/DDBJ whole genome shotgun (WGS) entry which is preliminary data.</text>
</comment>
<protein>
    <recommendedName>
        <fullName evidence="4">Leucine rich repeat protein, BspA family protein</fullName>
    </recommendedName>
</protein>
<evidence type="ECO:0000313" key="3">
    <source>
        <dbReference type="Proteomes" id="UP001628156"/>
    </source>
</evidence>
<feature type="non-terminal residue" evidence="2">
    <location>
        <position position="495"/>
    </location>
</feature>
<reference evidence="2 3" key="1">
    <citation type="journal article" date="2019" name="PLoS Negl. Trop. Dis.">
        <title>Whole genome sequencing of Entamoeba nuttalli reveals mammalian host-related molecular signatures and a novel octapeptide-repeat surface protein.</title>
        <authorList>
            <person name="Tanaka M."/>
            <person name="Makiuchi T."/>
            <person name="Komiyama T."/>
            <person name="Shiina T."/>
            <person name="Osaki K."/>
            <person name="Tachibana H."/>
        </authorList>
    </citation>
    <scope>NUCLEOTIDE SEQUENCE [LARGE SCALE GENOMIC DNA]</scope>
    <source>
        <strain evidence="2 3">P19-061405</strain>
    </source>
</reference>
<proteinExistence type="predicted"/>
<name>A0ABQ0DPR2_9EUKA</name>
<dbReference type="EMBL" id="BAAFRS010000223">
    <property type="protein sequence ID" value="GAB1224848.1"/>
    <property type="molecule type" value="Genomic_DNA"/>
</dbReference>
<keyword evidence="3" id="KW-1185">Reference proteome</keyword>
<accession>A0ABQ0DPR2</accession>
<sequence length="495" mass="57642">MEVLKSNKNNDKRKSTGSTIQKEEENEKKQRRNSEGSKYLKEERKENKIIEYKEKESPKENKKKEMLFIPFEKSDKEKEKDEKIKRKGGLGLEEIIAVIMYSDSINTVINMRYVSKHIYSAIRHVSTNPYYSEKKINKTIGMKKRIITARKDLLVFRNLKHFKGQLETIETIMANKLLKYESLMIINDFSNVNHNIFQSIKHKVIDLTIILYPEIIIDFEGLISLKRLRIDFNNNDVSIFEELIKECLLKIKKNNKLKEIYFKCNGRYSLILGKILSDCDLINQEIYIRFDKITEGECQGFIQNQPFAHIFVTKNELIDSVLNDKVKLMPDNENIYWISSSLIIKKEFIKEFSLLNCPIKMNINGICDNEDIKTIDITTCTTLTSIVFNDCHYINKCSLLLPKNIISFGMINTDSISIPELNECYIQKLELISCNSFYTLNIPTSLIELSIDKCILLTSLENLNKAKLQNLKIISCSKIVKLDIPSTLTYLQLND</sequence>
<dbReference type="Proteomes" id="UP001628156">
    <property type="component" value="Unassembled WGS sequence"/>
</dbReference>